<evidence type="ECO:0000256" key="5">
    <source>
        <dbReference type="ARBA" id="ARBA00022827"/>
    </source>
</evidence>
<evidence type="ECO:0000256" key="3">
    <source>
        <dbReference type="ARBA" id="ARBA00011881"/>
    </source>
</evidence>
<dbReference type="EMBL" id="FNAQ01000005">
    <property type="protein sequence ID" value="SDE22482.1"/>
    <property type="molecule type" value="Genomic_DNA"/>
</dbReference>
<dbReference type="InterPro" id="IPR009100">
    <property type="entry name" value="AcylCoA_DH/oxidase_NM_dom_sf"/>
</dbReference>
<dbReference type="InterPro" id="IPR009075">
    <property type="entry name" value="AcylCo_DH/oxidase_C"/>
</dbReference>
<dbReference type="InterPro" id="IPR013786">
    <property type="entry name" value="AcylCoA_DH/ox_N"/>
</dbReference>
<dbReference type="OrthoDB" id="9765339at2"/>
<keyword evidence="5 7" id="KW-0274">FAD</keyword>
<dbReference type="Pfam" id="PF02771">
    <property type="entry name" value="Acyl-CoA_dh_N"/>
    <property type="match status" value="1"/>
</dbReference>
<dbReference type="Proteomes" id="UP000243205">
    <property type="component" value="Unassembled WGS sequence"/>
</dbReference>
<keyword evidence="12" id="KW-1185">Reference proteome</keyword>
<accession>A0A1G7B686</accession>
<dbReference type="GO" id="GO:0003995">
    <property type="term" value="F:acyl-CoA dehydrogenase activity"/>
    <property type="evidence" value="ECO:0007669"/>
    <property type="project" value="TreeGrafter"/>
</dbReference>
<dbReference type="Pfam" id="PF00441">
    <property type="entry name" value="Acyl-CoA_dh_1"/>
    <property type="match status" value="1"/>
</dbReference>
<sequence>MSCIDLDVLDLFVREQVAPGVRRRDIDGACPAALLSQAGVLGYLGVCVPQQWGGQGGCCDDLLRVIERLARCDAGLALTLAAHSLVCDHLRLFGTAEQQQRYLPSLARGEQLGAWALAEAGSGSDAAALSCRAERTATGWQLQGRKMFVTQGNWAALFIVLARTAAAPQRAISAFLVEADRPGVRPGRPLEKMGCRSSNTCPLQLQQVEVSAEALLGTEGQALKDALALLDRGRIAIAALACGIGRCCLDEALRHARRRRQFGQAIGQFQAIQWALADMATELDAAWLLTRQAARLCDAGQPCGSAAAKAKLFAARTAVRNADRAVQIFGGYGYLRGSSVERCYRDAKLCEIGEGTSEIQRLVIARDLLRGS</sequence>
<gene>
    <name evidence="11" type="ORF">SAMN05661003_10580</name>
</gene>
<evidence type="ECO:0000313" key="11">
    <source>
        <dbReference type="EMBL" id="SDE22482.1"/>
    </source>
</evidence>
<evidence type="ECO:0000256" key="1">
    <source>
        <dbReference type="ARBA" id="ARBA00001974"/>
    </source>
</evidence>
<evidence type="ECO:0000259" key="8">
    <source>
        <dbReference type="Pfam" id="PF00441"/>
    </source>
</evidence>
<dbReference type="SUPFAM" id="SSF56645">
    <property type="entry name" value="Acyl-CoA dehydrogenase NM domain-like"/>
    <property type="match status" value="1"/>
</dbReference>
<dbReference type="Pfam" id="PF02770">
    <property type="entry name" value="Acyl-CoA_dh_M"/>
    <property type="match status" value="1"/>
</dbReference>
<dbReference type="InterPro" id="IPR046373">
    <property type="entry name" value="Acyl-CoA_Oxase/DH_mid-dom_sf"/>
</dbReference>
<dbReference type="SUPFAM" id="SSF47203">
    <property type="entry name" value="Acyl-CoA dehydrogenase C-terminal domain-like"/>
    <property type="match status" value="1"/>
</dbReference>
<feature type="domain" description="Acyl-CoA dehydrogenase/oxidase N-terminal" evidence="10">
    <location>
        <begin position="11"/>
        <end position="110"/>
    </location>
</feature>
<evidence type="ECO:0000259" key="9">
    <source>
        <dbReference type="Pfam" id="PF02770"/>
    </source>
</evidence>
<dbReference type="InterPro" id="IPR036250">
    <property type="entry name" value="AcylCo_DH-like_C"/>
</dbReference>
<dbReference type="InterPro" id="IPR037069">
    <property type="entry name" value="AcylCoA_DH/ox_N_sf"/>
</dbReference>
<feature type="domain" description="Acyl-CoA oxidase/dehydrogenase middle" evidence="9">
    <location>
        <begin position="114"/>
        <end position="208"/>
    </location>
</feature>
<keyword evidence="4 7" id="KW-0285">Flavoprotein</keyword>
<protein>
    <submittedName>
        <fullName evidence="11">Acyl-CoA dehydrogenase</fullName>
    </submittedName>
</protein>
<dbReference type="FunFam" id="1.20.140.10:FF:000001">
    <property type="entry name" value="Acyl-CoA dehydrogenase"/>
    <property type="match status" value="1"/>
</dbReference>
<dbReference type="STRING" id="57664.SAMN05661003_10580"/>
<evidence type="ECO:0000256" key="2">
    <source>
        <dbReference type="ARBA" id="ARBA00009347"/>
    </source>
</evidence>
<dbReference type="PANTHER" id="PTHR43884">
    <property type="entry name" value="ACYL-COA DEHYDROGENASE"/>
    <property type="match status" value="1"/>
</dbReference>
<dbReference type="Gene3D" id="2.40.110.10">
    <property type="entry name" value="Butyryl-CoA Dehydrogenase, subunit A, domain 2"/>
    <property type="match status" value="1"/>
</dbReference>
<dbReference type="Gene3D" id="1.10.540.10">
    <property type="entry name" value="Acyl-CoA dehydrogenase/oxidase, N-terminal domain"/>
    <property type="match status" value="1"/>
</dbReference>
<comment type="similarity">
    <text evidence="2 7">Belongs to the acyl-CoA dehydrogenase family.</text>
</comment>
<comment type="cofactor">
    <cofactor evidence="1 7">
        <name>FAD</name>
        <dbReference type="ChEBI" id="CHEBI:57692"/>
    </cofactor>
</comment>
<evidence type="ECO:0000256" key="7">
    <source>
        <dbReference type="RuleBase" id="RU362125"/>
    </source>
</evidence>
<evidence type="ECO:0000259" key="10">
    <source>
        <dbReference type="Pfam" id="PF02771"/>
    </source>
</evidence>
<dbReference type="PANTHER" id="PTHR43884:SF12">
    <property type="entry name" value="ISOVALERYL-COA DEHYDROGENASE, MITOCHONDRIAL-RELATED"/>
    <property type="match status" value="1"/>
</dbReference>
<dbReference type="InterPro" id="IPR006091">
    <property type="entry name" value="Acyl-CoA_Oxase/DH_mid-dom"/>
</dbReference>
<evidence type="ECO:0000256" key="4">
    <source>
        <dbReference type="ARBA" id="ARBA00022630"/>
    </source>
</evidence>
<proteinExistence type="inferred from homology"/>
<evidence type="ECO:0000256" key="6">
    <source>
        <dbReference type="ARBA" id="ARBA00023002"/>
    </source>
</evidence>
<keyword evidence="6 7" id="KW-0560">Oxidoreductase</keyword>
<reference evidence="12" key="1">
    <citation type="submission" date="2016-10" db="EMBL/GenBank/DDBJ databases">
        <authorList>
            <person name="Varghese N."/>
            <person name="Submissions S."/>
        </authorList>
    </citation>
    <scope>NUCLEOTIDE SEQUENCE [LARGE SCALE GENOMIC DNA]</scope>
    <source>
        <strain evidence="12">DSM 8987</strain>
    </source>
</reference>
<comment type="subunit">
    <text evidence="3">Homotetramer.</text>
</comment>
<organism evidence="11 12">
    <name type="scientific">Desulfuromonas thiophila</name>
    <dbReference type="NCBI Taxonomy" id="57664"/>
    <lineage>
        <taxon>Bacteria</taxon>
        <taxon>Pseudomonadati</taxon>
        <taxon>Thermodesulfobacteriota</taxon>
        <taxon>Desulfuromonadia</taxon>
        <taxon>Desulfuromonadales</taxon>
        <taxon>Desulfuromonadaceae</taxon>
        <taxon>Desulfuromonas</taxon>
    </lineage>
</organism>
<dbReference type="Gene3D" id="1.20.140.10">
    <property type="entry name" value="Butyryl-CoA Dehydrogenase, subunit A, domain 3"/>
    <property type="match status" value="1"/>
</dbReference>
<dbReference type="AlphaFoldDB" id="A0A1G7B686"/>
<dbReference type="PIRSF" id="PIRSF016578">
    <property type="entry name" value="HsaA"/>
    <property type="match status" value="1"/>
</dbReference>
<name>A0A1G7B686_9BACT</name>
<dbReference type="GO" id="GO:0050660">
    <property type="term" value="F:flavin adenine dinucleotide binding"/>
    <property type="evidence" value="ECO:0007669"/>
    <property type="project" value="InterPro"/>
</dbReference>
<dbReference type="RefSeq" id="WP_092077669.1">
    <property type="nucleotide sequence ID" value="NZ_FNAQ01000005.1"/>
</dbReference>
<feature type="domain" description="Acyl-CoA dehydrogenase/oxidase C-terminal" evidence="8">
    <location>
        <begin position="226"/>
        <end position="368"/>
    </location>
</feature>
<evidence type="ECO:0000313" key="12">
    <source>
        <dbReference type="Proteomes" id="UP000243205"/>
    </source>
</evidence>